<comment type="caution">
    <text evidence="1">The sequence shown here is derived from an EMBL/GenBank/DDBJ whole genome shotgun (WGS) entry which is preliminary data.</text>
</comment>
<proteinExistence type="predicted"/>
<reference evidence="1" key="1">
    <citation type="submission" date="2023-12" db="EMBL/GenBank/DDBJ databases">
        <title>Genome assembly of Anisodus tanguticus.</title>
        <authorList>
            <person name="Wang Y.-J."/>
        </authorList>
    </citation>
    <scope>NUCLEOTIDE SEQUENCE</scope>
    <source>
        <strain evidence="1">KB-2021</strain>
        <tissue evidence="1">Leaf</tissue>
    </source>
</reference>
<sequence>MVGEASDAFKSVISKREESAIRANLVLLEALSTFKPINLPAIMIDHIIKVATMGTKKHMFTMTTLEKCESKPKKGGAGSNSVISTPIETQEIATTKIQKLKAENALLRVQLEEKAQ</sequence>
<name>A0AAE1VC14_9SOLA</name>
<keyword evidence="2" id="KW-1185">Reference proteome</keyword>
<dbReference type="AlphaFoldDB" id="A0AAE1VC14"/>
<protein>
    <submittedName>
        <fullName evidence="1">Uncharacterized protein</fullName>
    </submittedName>
</protein>
<dbReference type="Proteomes" id="UP001291623">
    <property type="component" value="Unassembled WGS sequence"/>
</dbReference>
<evidence type="ECO:0000313" key="1">
    <source>
        <dbReference type="EMBL" id="KAK4363127.1"/>
    </source>
</evidence>
<evidence type="ECO:0000313" key="2">
    <source>
        <dbReference type="Proteomes" id="UP001291623"/>
    </source>
</evidence>
<dbReference type="EMBL" id="JAVYJV010000009">
    <property type="protein sequence ID" value="KAK4363127.1"/>
    <property type="molecule type" value="Genomic_DNA"/>
</dbReference>
<organism evidence="1 2">
    <name type="scientific">Anisodus tanguticus</name>
    <dbReference type="NCBI Taxonomy" id="243964"/>
    <lineage>
        <taxon>Eukaryota</taxon>
        <taxon>Viridiplantae</taxon>
        <taxon>Streptophyta</taxon>
        <taxon>Embryophyta</taxon>
        <taxon>Tracheophyta</taxon>
        <taxon>Spermatophyta</taxon>
        <taxon>Magnoliopsida</taxon>
        <taxon>eudicotyledons</taxon>
        <taxon>Gunneridae</taxon>
        <taxon>Pentapetalae</taxon>
        <taxon>asterids</taxon>
        <taxon>lamiids</taxon>
        <taxon>Solanales</taxon>
        <taxon>Solanaceae</taxon>
        <taxon>Solanoideae</taxon>
        <taxon>Hyoscyameae</taxon>
        <taxon>Anisodus</taxon>
    </lineage>
</organism>
<gene>
    <name evidence="1" type="ORF">RND71_018368</name>
</gene>
<accession>A0AAE1VC14</accession>